<dbReference type="Pfam" id="PF07679">
    <property type="entry name" value="I-set"/>
    <property type="match status" value="1"/>
</dbReference>
<dbReference type="PROSITE" id="PS51450">
    <property type="entry name" value="LRR"/>
    <property type="match status" value="1"/>
</dbReference>
<keyword evidence="3" id="KW-0677">Repeat</keyword>
<organism evidence="12">
    <name type="scientific">Menopon gallinae</name>
    <name type="common">poultry shaft louse</name>
    <dbReference type="NCBI Taxonomy" id="328185"/>
    <lineage>
        <taxon>Eukaryota</taxon>
        <taxon>Metazoa</taxon>
        <taxon>Ecdysozoa</taxon>
        <taxon>Arthropoda</taxon>
        <taxon>Hexapoda</taxon>
        <taxon>Insecta</taxon>
        <taxon>Pterygota</taxon>
        <taxon>Neoptera</taxon>
        <taxon>Paraneoptera</taxon>
        <taxon>Psocodea</taxon>
        <taxon>Troctomorpha</taxon>
        <taxon>Phthiraptera</taxon>
        <taxon>Amblycera</taxon>
        <taxon>Menoponidae</taxon>
        <taxon>Menopon</taxon>
    </lineage>
</organism>
<feature type="region of interest" description="Disordered" evidence="8">
    <location>
        <begin position="570"/>
        <end position="601"/>
    </location>
</feature>
<feature type="chain" id="PRO_5043643509" description="Ig-like domain-containing protein" evidence="10">
    <location>
        <begin position="32"/>
        <end position="845"/>
    </location>
</feature>
<feature type="domain" description="Ig-like" evidence="11">
    <location>
        <begin position="272"/>
        <end position="371"/>
    </location>
</feature>
<evidence type="ECO:0000256" key="2">
    <source>
        <dbReference type="ARBA" id="ARBA00022729"/>
    </source>
</evidence>
<dbReference type="PROSITE" id="PS50835">
    <property type="entry name" value="IG_LIKE"/>
    <property type="match status" value="1"/>
</dbReference>
<dbReference type="Gene3D" id="2.60.40.10">
    <property type="entry name" value="Immunoglobulins"/>
    <property type="match status" value="1"/>
</dbReference>
<evidence type="ECO:0000256" key="9">
    <source>
        <dbReference type="SAM" id="Phobius"/>
    </source>
</evidence>
<evidence type="ECO:0000256" key="6">
    <source>
        <dbReference type="ARBA" id="ARBA00023319"/>
    </source>
</evidence>
<evidence type="ECO:0000256" key="5">
    <source>
        <dbReference type="ARBA" id="ARBA00023180"/>
    </source>
</evidence>
<dbReference type="InterPro" id="IPR007110">
    <property type="entry name" value="Ig-like_dom"/>
</dbReference>
<dbReference type="FunFam" id="2.60.40.10:FF:000032">
    <property type="entry name" value="palladin isoform X1"/>
    <property type="match status" value="1"/>
</dbReference>
<evidence type="ECO:0000256" key="1">
    <source>
        <dbReference type="ARBA" id="ARBA00022614"/>
    </source>
</evidence>
<keyword evidence="9" id="KW-0472">Membrane</keyword>
<dbReference type="EMBL" id="JARGDH010000005">
    <property type="protein sequence ID" value="KAL0267601.1"/>
    <property type="molecule type" value="Genomic_DNA"/>
</dbReference>
<dbReference type="GO" id="GO:0071944">
    <property type="term" value="C:cell periphery"/>
    <property type="evidence" value="ECO:0007669"/>
    <property type="project" value="UniProtKB-ARBA"/>
</dbReference>
<sequence length="845" mass="94584">MMLRKRSPAEIMNVLRTFAMLLFVNILKTTGDCPRVCECKWKSGKESVLCINSNMTEIPKSLDSGTQLLDLTGNRLQEIGKDEFFNASLLNLQKIFMSRCKLRSMHRCSFRNIINLVELDLSHNELETIPSHTFEFITELRELKLNGNPIIRVLNYSFKTVPHLTKLDLSECEIIFVEVRAFQGLENSLEWLKLDKNYITNITPTALTHLGNLHGLELSNNPWNCTCRLRPLRQWMLRHNVPYGVSPVCRNPSRLAGKLWDKLEVDDFACPPKIEAVRAASHSEEGRNVTLTCSIDGVPEPKIHWVRRNQVIANLSGGMSAAGKSQKIYLVRVSNQTTNLTILGADAKDNGDYVCRAENKAGRAEASVTLAISAKPADKSWSVRMIMASAAVVLLFLIVTVLLVICACGTRRRKYLYRQPIVTQARLDSYEMNCKKPSTAGYDKIIKKEGGYGDGGDASEFSLVQGRQSKSGAGSYKVIGGDSDANEEDLSFGDSVSAMAYHQNRPWKSSDGEDRWSEFDSPDLHIPRLSRSERWRKSGQSEQAREEESKSGAAELLTSIPGVASHIMHKQQVSDSGGTLYTTAPRDGDGSSPPKYPDLLELNDKNLMNNNFCTLPRNGSHKVKRTRHVSCSSESQSPLLPGSSGDSYDSNFSINRRLSIESTFAKNSSLPTSPRNHTPTPILNLLENSAGYPVSSPTNFQYKSSELEKFLKEYRNLQEQLYKMKESCENLREENLKFSAGSRTVENNTISRLIDPSYSNAKAIEPLYSVTQHLLNDSANFDSVYNGNKVLHQEDNNNPKSILKSSEQKSLLDGLSAKNDSYWLSRQKLLTTLTESNPSDPFYKS</sequence>
<name>A0AAW2HCT7_9NEOP</name>
<feature type="coiled-coil region" evidence="7">
    <location>
        <begin position="707"/>
        <end position="734"/>
    </location>
</feature>
<feature type="transmembrane region" description="Helical" evidence="9">
    <location>
        <begin position="385"/>
        <end position="408"/>
    </location>
</feature>
<feature type="signal peptide" evidence="10">
    <location>
        <begin position="1"/>
        <end position="31"/>
    </location>
</feature>
<feature type="compositionally biased region" description="Basic and acidic residues" evidence="8">
    <location>
        <begin position="508"/>
        <end position="536"/>
    </location>
</feature>
<keyword evidence="6" id="KW-0393">Immunoglobulin domain</keyword>
<feature type="region of interest" description="Disordered" evidence="8">
    <location>
        <begin position="504"/>
        <end position="553"/>
    </location>
</feature>
<dbReference type="InterPro" id="IPR032675">
    <property type="entry name" value="LRR_dom_sf"/>
</dbReference>
<dbReference type="AlphaFoldDB" id="A0AAW2HCT7"/>
<dbReference type="SMART" id="SM00369">
    <property type="entry name" value="LRR_TYP"/>
    <property type="match status" value="5"/>
</dbReference>
<keyword evidence="1" id="KW-0433">Leucine-rich repeat</keyword>
<feature type="compositionally biased region" description="Polar residues" evidence="8">
    <location>
        <begin position="571"/>
        <end position="582"/>
    </location>
</feature>
<dbReference type="InterPro" id="IPR003599">
    <property type="entry name" value="Ig_sub"/>
</dbReference>
<dbReference type="SUPFAM" id="SSF52058">
    <property type="entry name" value="L domain-like"/>
    <property type="match status" value="1"/>
</dbReference>
<dbReference type="InterPro" id="IPR001611">
    <property type="entry name" value="Leu-rich_rpt"/>
</dbReference>
<dbReference type="Pfam" id="PF13855">
    <property type="entry name" value="LRR_8"/>
    <property type="match status" value="2"/>
</dbReference>
<keyword evidence="4" id="KW-1015">Disulfide bond</keyword>
<dbReference type="SMART" id="SM00409">
    <property type="entry name" value="IG"/>
    <property type="match status" value="1"/>
</dbReference>
<dbReference type="InterPro" id="IPR036179">
    <property type="entry name" value="Ig-like_dom_sf"/>
</dbReference>
<keyword evidence="7" id="KW-0175">Coiled coil</keyword>
<evidence type="ECO:0000256" key="10">
    <source>
        <dbReference type="SAM" id="SignalP"/>
    </source>
</evidence>
<comment type="caution">
    <text evidence="12">The sequence shown here is derived from an EMBL/GenBank/DDBJ whole genome shotgun (WGS) entry which is preliminary data.</text>
</comment>
<dbReference type="InterPro" id="IPR000483">
    <property type="entry name" value="Cys-rich_flank_reg_C"/>
</dbReference>
<dbReference type="PANTHER" id="PTHR24366:SF140">
    <property type="entry name" value="IP22191P"/>
    <property type="match status" value="1"/>
</dbReference>
<reference evidence="12" key="1">
    <citation type="journal article" date="2024" name="Gigascience">
        <title>Chromosome-level genome of the poultry shaft louse Menopon gallinae provides insight into the host-switching and adaptive evolution of parasitic lice.</title>
        <authorList>
            <person name="Xu Y."/>
            <person name="Ma L."/>
            <person name="Liu S."/>
            <person name="Liang Y."/>
            <person name="Liu Q."/>
            <person name="He Z."/>
            <person name="Tian L."/>
            <person name="Duan Y."/>
            <person name="Cai W."/>
            <person name="Li H."/>
            <person name="Song F."/>
        </authorList>
    </citation>
    <scope>NUCLEOTIDE SEQUENCE</scope>
    <source>
        <strain evidence="12">Cailab_2023a</strain>
    </source>
</reference>
<dbReference type="FunFam" id="3.80.10.10:FF:000082">
    <property type="entry name" value="Leucine-rich repeat-containing 24"/>
    <property type="match status" value="1"/>
</dbReference>
<proteinExistence type="predicted"/>
<evidence type="ECO:0000256" key="8">
    <source>
        <dbReference type="SAM" id="MobiDB-lite"/>
    </source>
</evidence>
<evidence type="ECO:0000259" key="11">
    <source>
        <dbReference type="PROSITE" id="PS50835"/>
    </source>
</evidence>
<evidence type="ECO:0000256" key="4">
    <source>
        <dbReference type="ARBA" id="ARBA00023157"/>
    </source>
</evidence>
<gene>
    <name evidence="12" type="ORF">PYX00_009828</name>
</gene>
<keyword evidence="9" id="KW-1133">Transmembrane helix</keyword>
<dbReference type="SMART" id="SM00408">
    <property type="entry name" value="IGc2"/>
    <property type="match status" value="1"/>
</dbReference>
<dbReference type="PANTHER" id="PTHR24366">
    <property type="entry name" value="IG(IMMUNOGLOBULIN) AND LRR(LEUCINE RICH REPEAT) DOMAINS"/>
    <property type="match status" value="1"/>
</dbReference>
<dbReference type="SMART" id="SM00082">
    <property type="entry name" value="LRRCT"/>
    <property type="match status" value="1"/>
</dbReference>
<protein>
    <recommendedName>
        <fullName evidence="11">Ig-like domain-containing protein</fullName>
    </recommendedName>
</protein>
<keyword evidence="5" id="KW-0325">Glycoprotein</keyword>
<keyword evidence="9" id="KW-0812">Transmembrane</keyword>
<accession>A0AAW2HCT7</accession>
<dbReference type="SUPFAM" id="SSF48726">
    <property type="entry name" value="Immunoglobulin"/>
    <property type="match status" value="1"/>
</dbReference>
<dbReference type="InterPro" id="IPR003591">
    <property type="entry name" value="Leu-rich_rpt_typical-subtyp"/>
</dbReference>
<evidence type="ECO:0000256" key="7">
    <source>
        <dbReference type="SAM" id="Coils"/>
    </source>
</evidence>
<dbReference type="InterPro" id="IPR003598">
    <property type="entry name" value="Ig_sub2"/>
</dbReference>
<feature type="region of interest" description="Disordered" evidence="8">
    <location>
        <begin position="629"/>
        <end position="648"/>
    </location>
</feature>
<dbReference type="InterPro" id="IPR013783">
    <property type="entry name" value="Ig-like_fold"/>
</dbReference>
<dbReference type="Gene3D" id="3.80.10.10">
    <property type="entry name" value="Ribonuclease Inhibitor"/>
    <property type="match status" value="2"/>
</dbReference>
<evidence type="ECO:0000313" key="12">
    <source>
        <dbReference type="EMBL" id="KAL0267601.1"/>
    </source>
</evidence>
<evidence type="ECO:0000256" key="3">
    <source>
        <dbReference type="ARBA" id="ARBA00022737"/>
    </source>
</evidence>
<dbReference type="InterPro" id="IPR013098">
    <property type="entry name" value="Ig_I-set"/>
</dbReference>
<keyword evidence="2 10" id="KW-0732">Signal</keyword>